<feature type="compositionally biased region" description="Polar residues" evidence="2">
    <location>
        <begin position="121"/>
        <end position="131"/>
    </location>
</feature>
<accession>A0A062V077</accession>
<dbReference type="Gene3D" id="1.10.1130.10">
    <property type="entry name" value="Flavocytochrome C3, Chain A"/>
    <property type="match status" value="1"/>
</dbReference>
<dbReference type="Proteomes" id="UP000027153">
    <property type="component" value="Unassembled WGS sequence"/>
</dbReference>
<dbReference type="InterPro" id="IPR051829">
    <property type="entry name" value="Multiheme_Cytochr_ET"/>
</dbReference>
<feature type="region of interest" description="Disordered" evidence="2">
    <location>
        <begin position="121"/>
        <end position="149"/>
    </location>
</feature>
<organism evidence="3 4">
    <name type="scientific">Candidatus Methanoperedens nitratireducens</name>
    <dbReference type="NCBI Taxonomy" id="1392998"/>
    <lineage>
        <taxon>Archaea</taxon>
        <taxon>Methanobacteriati</taxon>
        <taxon>Methanobacteriota</taxon>
        <taxon>Stenosarchaea group</taxon>
        <taxon>Methanomicrobia</taxon>
        <taxon>Methanosarcinales</taxon>
        <taxon>ANME-2 cluster</taxon>
        <taxon>Candidatus Methanoperedentaceae</taxon>
        <taxon>Candidatus Methanoperedens</taxon>
    </lineage>
</organism>
<keyword evidence="1" id="KW-0732">Signal</keyword>
<dbReference type="PANTHER" id="PTHR35038:SF6">
    <property type="entry name" value="SURFACE LOCALIZED DECAHEME CYTOCHROME C LIPOPROTEIN"/>
    <property type="match status" value="1"/>
</dbReference>
<reference evidence="3 4" key="1">
    <citation type="journal article" date="2013" name="Nature">
        <title>Anaerobic oxidation of methane coupled to nitrate reduction in a novel archaeal lineage.</title>
        <authorList>
            <person name="Haroon M.F."/>
            <person name="Hu S."/>
            <person name="Shi Y."/>
            <person name="Imelfort M."/>
            <person name="Keller J."/>
            <person name="Hugenholtz P."/>
            <person name="Yuan Z."/>
            <person name="Tyson G.W."/>
        </authorList>
    </citation>
    <scope>NUCLEOTIDE SEQUENCE [LARGE SCALE GENOMIC DNA]</scope>
    <source>
        <strain evidence="3 4">ANME-2d</strain>
    </source>
</reference>
<comment type="caution">
    <text evidence="3">The sequence shown here is derived from an EMBL/GenBank/DDBJ whole genome shotgun (WGS) entry which is preliminary data.</text>
</comment>
<evidence type="ECO:0008006" key="5">
    <source>
        <dbReference type="Google" id="ProtNLM"/>
    </source>
</evidence>
<dbReference type="InterPro" id="IPR036280">
    <property type="entry name" value="Multihaem_cyt_sf"/>
</dbReference>
<dbReference type="EMBL" id="JMIY01000007">
    <property type="protein sequence ID" value="KCZ70802.1"/>
    <property type="molecule type" value="Genomic_DNA"/>
</dbReference>
<dbReference type="OrthoDB" id="148178at2157"/>
<dbReference type="AlphaFoldDB" id="A0A062V077"/>
<protein>
    <recommendedName>
        <fullName evidence="5">Cytochrome c7-like domain-containing protein</fullName>
    </recommendedName>
</protein>
<dbReference type="SUPFAM" id="SSF48695">
    <property type="entry name" value="Multiheme cytochromes"/>
    <property type="match status" value="1"/>
</dbReference>
<evidence type="ECO:0000313" key="3">
    <source>
        <dbReference type="EMBL" id="KCZ70802.1"/>
    </source>
</evidence>
<proteinExistence type="predicted"/>
<evidence type="ECO:0000256" key="2">
    <source>
        <dbReference type="SAM" id="MobiDB-lite"/>
    </source>
</evidence>
<dbReference type="PANTHER" id="PTHR35038">
    <property type="entry name" value="DISSIMILATORY SULFITE REDUCTASE SIRA"/>
    <property type="match status" value="1"/>
</dbReference>
<gene>
    <name evidence="3" type="ORF">ANME2D_02827</name>
</gene>
<keyword evidence="4" id="KW-1185">Reference proteome</keyword>
<evidence type="ECO:0000313" key="4">
    <source>
        <dbReference type="Proteomes" id="UP000027153"/>
    </source>
</evidence>
<dbReference type="GO" id="GO:0016491">
    <property type="term" value="F:oxidoreductase activity"/>
    <property type="evidence" value="ECO:0007669"/>
    <property type="project" value="TreeGrafter"/>
</dbReference>
<sequence>MDRKFSLAVIALVGIGVFALPSTIALFAGQHTFYNIDATGNQIPCQKCHGDVKAELSGQAVNPVTGTKGPHSNFQCEYCHRAEAGASSGDNAYGVIRYGDGTPANTRFLAVTMNDLENKSWPMTINGSDPTVSGPRGQYKLSPTTPGGVLTANREREVSTYNRTTGQPLDTNETTRYTGLRLANAVWTGTGDNQVLNLNGAGSKAVNPGTRYHAASLVSCMECHGGEYPLGHYTRLLNDEAVAESGSTCQECHYGPSGRYWTDLAAGGFGLTDAPGDTGEAEAHNAFVKQDPGGILRFQYGAANAACVACHTHVAVDINFQKRYKIKLDANAFDDGSWGVGGYAAEGVVNISVYGNSTGSTFAISDQDYSWTPTETLYIGGDKAKVITGLSNDSDDSETALTT</sequence>
<dbReference type="RefSeq" id="WP_048092705.1">
    <property type="nucleotide sequence ID" value="NZ_JMIY01000007.1"/>
</dbReference>
<evidence type="ECO:0000256" key="1">
    <source>
        <dbReference type="ARBA" id="ARBA00022729"/>
    </source>
</evidence>
<name>A0A062V077_9EURY</name>